<dbReference type="InterPro" id="IPR051083">
    <property type="entry name" value="GrpII_Intron_Splice-Mob/Def"/>
</dbReference>
<organism evidence="3 4">
    <name type="scientific">Photobacterium gaetbulicola Gung47</name>
    <dbReference type="NCBI Taxonomy" id="658445"/>
    <lineage>
        <taxon>Bacteria</taxon>
        <taxon>Pseudomonadati</taxon>
        <taxon>Pseudomonadota</taxon>
        <taxon>Gammaproteobacteria</taxon>
        <taxon>Vibrionales</taxon>
        <taxon>Vibrionaceae</taxon>
        <taxon>Photobacterium</taxon>
    </lineage>
</organism>
<dbReference type="InterPro" id="IPR013597">
    <property type="entry name" value="Mat_intron_G2"/>
</dbReference>
<dbReference type="InterPro" id="IPR025960">
    <property type="entry name" value="RVT_N"/>
</dbReference>
<dbReference type="Gene3D" id="1.10.30.50">
    <property type="match status" value="1"/>
</dbReference>
<dbReference type="PANTHER" id="PTHR34047:SF8">
    <property type="entry name" value="PROTEIN YKFC"/>
    <property type="match status" value="1"/>
</dbReference>
<dbReference type="AlphaFoldDB" id="A0A0C5WKP8"/>
<protein>
    <submittedName>
        <fullName evidence="3">RNA-directed DNA polymerase</fullName>
    </submittedName>
</protein>
<dbReference type="InterPro" id="IPR000477">
    <property type="entry name" value="RT_dom"/>
</dbReference>
<dbReference type="NCBIfam" id="TIGR04416">
    <property type="entry name" value="group_II_RT_mat"/>
    <property type="match status" value="1"/>
</dbReference>
<dbReference type="SUPFAM" id="SSF56672">
    <property type="entry name" value="DNA/RNA polymerases"/>
    <property type="match status" value="1"/>
</dbReference>
<dbReference type="Proteomes" id="UP000032303">
    <property type="component" value="Chromosome 2"/>
</dbReference>
<name>A0A0C5WKP8_9GAMM</name>
<dbReference type="PROSITE" id="PS50878">
    <property type="entry name" value="RT_POL"/>
    <property type="match status" value="1"/>
</dbReference>
<dbReference type="SMART" id="SM00507">
    <property type="entry name" value="HNHc"/>
    <property type="match status" value="1"/>
</dbReference>
<dbReference type="EMBL" id="CP005974">
    <property type="protein sequence ID" value="AJR06847.1"/>
    <property type="molecule type" value="Genomic_DNA"/>
</dbReference>
<dbReference type="Pfam" id="PF13655">
    <property type="entry name" value="RVT_N"/>
    <property type="match status" value="1"/>
</dbReference>
<dbReference type="InterPro" id="IPR043502">
    <property type="entry name" value="DNA/RNA_pol_sf"/>
</dbReference>
<dbReference type="OrthoDB" id="9793236at2"/>
<dbReference type="InterPro" id="IPR002711">
    <property type="entry name" value="HNH"/>
</dbReference>
<dbReference type="HOGENOM" id="CLU_013584_15_4_6"/>
<dbReference type="CDD" id="cd00085">
    <property type="entry name" value="HNHc"/>
    <property type="match status" value="1"/>
</dbReference>
<accession>A0A0C5WKP8</accession>
<reference evidence="3 4" key="1">
    <citation type="submission" date="2013-05" db="EMBL/GenBank/DDBJ databases">
        <title>Complete genome sequence of the lipase-producing bacterium Photobacterium gaetbulicola Gung47.</title>
        <authorList>
            <person name="Kim Y.-O."/>
        </authorList>
    </citation>
    <scope>NUCLEOTIDE SEQUENCE [LARGE SCALE GENOMIC DNA]</scope>
    <source>
        <strain evidence="3 4">Gung47</strain>
    </source>
</reference>
<dbReference type="PATRIC" id="fig|658445.3.peg.1981"/>
<keyword evidence="3" id="KW-0808">Transferase</keyword>
<dbReference type="Pfam" id="PF00078">
    <property type="entry name" value="RVT_1"/>
    <property type="match status" value="1"/>
</dbReference>
<evidence type="ECO:0000259" key="2">
    <source>
        <dbReference type="PROSITE" id="PS50878"/>
    </source>
</evidence>
<dbReference type="InterPro" id="IPR030931">
    <property type="entry name" value="Group_II_RT_mat"/>
</dbReference>
<dbReference type="Pfam" id="PF01844">
    <property type="entry name" value="HNH"/>
    <property type="match status" value="1"/>
</dbReference>
<dbReference type="GO" id="GO:0004519">
    <property type="term" value="F:endonuclease activity"/>
    <property type="evidence" value="ECO:0007669"/>
    <property type="project" value="InterPro"/>
</dbReference>
<evidence type="ECO:0000256" key="1">
    <source>
        <dbReference type="ARBA" id="ARBA00034120"/>
    </source>
</evidence>
<dbReference type="CDD" id="cd01651">
    <property type="entry name" value="RT_G2_intron"/>
    <property type="match status" value="1"/>
</dbReference>
<evidence type="ECO:0000313" key="4">
    <source>
        <dbReference type="Proteomes" id="UP000032303"/>
    </source>
</evidence>
<dbReference type="Pfam" id="PF08388">
    <property type="entry name" value="GIIM"/>
    <property type="match status" value="1"/>
</dbReference>
<evidence type="ECO:0000313" key="3">
    <source>
        <dbReference type="EMBL" id="AJR06847.1"/>
    </source>
</evidence>
<keyword evidence="3" id="KW-0548">Nucleotidyltransferase</keyword>
<keyword evidence="3" id="KW-0695">RNA-directed DNA polymerase</keyword>
<keyword evidence="4" id="KW-1185">Reference proteome</keyword>
<dbReference type="PANTHER" id="PTHR34047">
    <property type="entry name" value="NUCLEAR INTRON MATURASE 1, MITOCHONDRIAL-RELATED"/>
    <property type="match status" value="1"/>
</dbReference>
<dbReference type="InterPro" id="IPR003615">
    <property type="entry name" value="HNH_nuc"/>
</dbReference>
<gene>
    <name evidence="3" type="ORF">H744_2c0085</name>
</gene>
<dbReference type="GO" id="GO:0008270">
    <property type="term" value="F:zinc ion binding"/>
    <property type="evidence" value="ECO:0007669"/>
    <property type="project" value="InterPro"/>
</dbReference>
<feature type="domain" description="Reverse transcriptase" evidence="2">
    <location>
        <begin position="94"/>
        <end position="329"/>
    </location>
</feature>
<dbReference type="KEGG" id="pgb:H744_2c0085"/>
<dbReference type="GO" id="GO:0003964">
    <property type="term" value="F:RNA-directed DNA polymerase activity"/>
    <property type="evidence" value="ECO:0007669"/>
    <property type="project" value="UniProtKB-KW"/>
</dbReference>
<comment type="similarity">
    <text evidence="1">Belongs to the bacterial reverse transcriptase family.</text>
</comment>
<proteinExistence type="inferred from homology"/>
<sequence length="552" mass="63857">MSKTSVIPAFSHSADDWHSINWELMNQRVKGLQVRIAKATLKSNWRQVKQLQRMLTHSFAAKVLAIRRVTENRGKSTTGVDGEIWNTPALKWDAINTLKRKGYKPKPLKRVYIPKANGKLRPLGIPTMRDRAMQALYLLALEPVSESTADRNSYGFRPHRSCADAIEQCFVNLSRKSSAQWVLEGDIKGCFDHISHNWLIDNIPMDKSILRKWLKAGFMESGKLSPTDAGTPQGGIISPVLANMALDGLETVLESRFGKKNTKASYKTKVNYVRYADDFIITGISKELLETEVLPLVKAFMAERGLQLSEEKTLITNIEKGFDFLGQNVRKYDGKMLIKPSNKNVKTFLQSIREYLNSHKTVPARAVIAKLNPMIRGWCNYHRWICASETFKYIDYRIWKMLWQWCKRIHLNRRKRWIKEKYFKTVGDRNWVFSAPKPNGEGGHYRLLSAARVKVDKHVKIRALANCYLPEDEQYFERLKVQRLKKSLAGNMKLWKIAIRQDYKCAICNQSFHWEDNWDVHHIIRRVDGGSDNSSNLMMLHINCHRQIHGIT</sequence>
<dbReference type="GO" id="GO:0003676">
    <property type="term" value="F:nucleic acid binding"/>
    <property type="evidence" value="ECO:0007669"/>
    <property type="project" value="InterPro"/>
</dbReference>